<protein>
    <recommendedName>
        <fullName evidence="1">Reverse transcriptase domain-containing protein</fullName>
    </recommendedName>
</protein>
<comment type="caution">
    <text evidence="2">The sequence shown here is derived from an EMBL/GenBank/DDBJ whole genome shotgun (WGS) entry which is preliminary data.</text>
</comment>
<name>A0ABQ8TE87_PERAM</name>
<organism evidence="2 3">
    <name type="scientific">Periplaneta americana</name>
    <name type="common">American cockroach</name>
    <name type="synonym">Blatta americana</name>
    <dbReference type="NCBI Taxonomy" id="6978"/>
    <lineage>
        <taxon>Eukaryota</taxon>
        <taxon>Metazoa</taxon>
        <taxon>Ecdysozoa</taxon>
        <taxon>Arthropoda</taxon>
        <taxon>Hexapoda</taxon>
        <taxon>Insecta</taxon>
        <taxon>Pterygota</taxon>
        <taxon>Neoptera</taxon>
        <taxon>Polyneoptera</taxon>
        <taxon>Dictyoptera</taxon>
        <taxon>Blattodea</taxon>
        <taxon>Blattoidea</taxon>
        <taxon>Blattidae</taxon>
        <taxon>Blattinae</taxon>
        <taxon>Periplaneta</taxon>
    </lineage>
</organism>
<evidence type="ECO:0000259" key="1">
    <source>
        <dbReference type="PROSITE" id="PS50878"/>
    </source>
</evidence>
<dbReference type="EMBL" id="JAJSOF020000011">
    <property type="protein sequence ID" value="KAJ4444629.1"/>
    <property type="molecule type" value="Genomic_DNA"/>
</dbReference>
<dbReference type="InterPro" id="IPR000477">
    <property type="entry name" value="RT_dom"/>
</dbReference>
<dbReference type="PROSITE" id="PS50878">
    <property type="entry name" value="RT_POL"/>
    <property type="match status" value="1"/>
</dbReference>
<evidence type="ECO:0000313" key="2">
    <source>
        <dbReference type="EMBL" id="KAJ4444629.1"/>
    </source>
</evidence>
<gene>
    <name evidence="2" type="ORF">ANN_06425</name>
</gene>
<reference evidence="2 3" key="1">
    <citation type="journal article" date="2022" name="Allergy">
        <title>Genome assembly and annotation of Periplaneta americana reveal a comprehensive cockroach allergen profile.</title>
        <authorList>
            <person name="Wang L."/>
            <person name="Xiong Q."/>
            <person name="Saelim N."/>
            <person name="Wang L."/>
            <person name="Nong W."/>
            <person name="Wan A.T."/>
            <person name="Shi M."/>
            <person name="Liu X."/>
            <person name="Cao Q."/>
            <person name="Hui J.H.L."/>
            <person name="Sookrung N."/>
            <person name="Leung T.F."/>
            <person name="Tungtrongchitr A."/>
            <person name="Tsui S.K.W."/>
        </authorList>
    </citation>
    <scope>NUCLEOTIDE SEQUENCE [LARGE SCALE GENOMIC DNA]</scope>
    <source>
        <strain evidence="2">PWHHKU_190912</strain>
    </source>
</reference>
<dbReference type="Proteomes" id="UP001148838">
    <property type="component" value="Unassembled WGS sequence"/>
</dbReference>
<feature type="domain" description="Reverse transcriptase" evidence="1">
    <location>
        <begin position="1"/>
        <end position="126"/>
    </location>
</feature>
<sequence>MHCGLNQGDALSPLLLNFALQYVIMKVQDNRQSLELNGLHQLLVYADDMKMLRENPQTMREDTGISLEAGKAIGLEIGNRDISAMRVSNVQISPLSSAPKLVQHAARASATQPNGRALELNLGYYMADDDDDDDDDDDK</sequence>
<proteinExistence type="predicted"/>
<evidence type="ECO:0000313" key="3">
    <source>
        <dbReference type="Proteomes" id="UP001148838"/>
    </source>
</evidence>
<accession>A0ABQ8TE87</accession>
<keyword evidence="3" id="KW-1185">Reference proteome</keyword>